<dbReference type="Gene3D" id="1.10.287.130">
    <property type="match status" value="1"/>
</dbReference>
<dbReference type="EMBL" id="CP039543">
    <property type="protein sequence ID" value="QJT08066.1"/>
    <property type="molecule type" value="Genomic_DNA"/>
</dbReference>
<dbReference type="InterPro" id="IPR000014">
    <property type="entry name" value="PAS"/>
</dbReference>
<dbReference type="InterPro" id="IPR018771">
    <property type="entry name" value="PocR_dom"/>
</dbReference>
<dbReference type="InterPro" id="IPR013656">
    <property type="entry name" value="PAS_4"/>
</dbReference>
<dbReference type="InterPro" id="IPR036097">
    <property type="entry name" value="HisK_dim/P_sf"/>
</dbReference>
<feature type="domain" description="Histidine kinase" evidence="5">
    <location>
        <begin position="360"/>
        <end position="607"/>
    </location>
</feature>
<dbReference type="NCBIfam" id="TIGR00229">
    <property type="entry name" value="sensory_box"/>
    <property type="match status" value="1"/>
</dbReference>
<dbReference type="InterPro" id="IPR005467">
    <property type="entry name" value="His_kinase_dom"/>
</dbReference>
<dbReference type="Pfam" id="PF02518">
    <property type="entry name" value="HATPase_c"/>
    <property type="match status" value="1"/>
</dbReference>
<dbReference type="InterPro" id="IPR004358">
    <property type="entry name" value="Sig_transdc_His_kin-like_C"/>
</dbReference>
<proteinExistence type="predicted"/>
<protein>
    <recommendedName>
        <fullName evidence="2">histidine kinase</fullName>
        <ecNumber evidence="2">2.7.13.3</ecNumber>
    </recommendedName>
</protein>
<keyword evidence="3" id="KW-0597">Phosphoprotein</keyword>
<dbReference type="SUPFAM" id="SSF47384">
    <property type="entry name" value="Homodimeric domain of signal transducing histidine kinase"/>
    <property type="match status" value="1"/>
</dbReference>
<dbReference type="RefSeq" id="WP_171266601.1">
    <property type="nucleotide sequence ID" value="NZ_CP039543.1"/>
</dbReference>
<dbReference type="SMART" id="SM00388">
    <property type="entry name" value="HisKA"/>
    <property type="match status" value="1"/>
</dbReference>
<dbReference type="PANTHER" id="PTHR43065:SF42">
    <property type="entry name" value="TWO-COMPONENT SENSOR PPRA"/>
    <property type="match status" value="1"/>
</dbReference>
<dbReference type="PANTHER" id="PTHR43065">
    <property type="entry name" value="SENSOR HISTIDINE KINASE"/>
    <property type="match status" value="1"/>
</dbReference>
<dbReference type="Gene3D" id="3.30.565.10">
    <property type="entry name" value="Histidine kinase-like ATPase, C-terminal domain"/>
    <property type="match status" value="1"/>
</dbReference>
<keyword evidence="4" id="KW-0175">Coiled coil</keyword>
<evidence type="ECO:0000313" key="7">
    <source>
        <dbReference type="EMBL" id="QJT08066.1"/>
    </source>
</evidence>
<dbReference type="SUPFAM" id="SSF55785">
    <property type="entry name" value="PYP-like sensor domain (PAS domain)"/>
    <property type="match status" value="1"/>
</dbReference>
<reference evidence="7 8" key="1">
    <citation type="submission" date="2019-04" db="EMBL/GenBank/DDBJ databases">
        <title>Isolation and culture of sulfate reducing bacteria from the cold seep of the South China Sea.</title>
        <authorList>
            <person name="Sun C."/>
            <person name="Liu R."/>
        </authorList>
    </citation>
    <scope>NUCLEOTIDE SEQUENCE [LARGE SCALE GENOMIC DNA]</scope>
    <source>
        <strain evidence="7 8">CS1</strain>
    </source>
</reference>
<evidence type="ECO:0000256" key="1">
    <source>
        <dbReference type="ARBA" id="ARBA00000085"/>
    </source>
</evidence>
<dbReference type="SMART" id="SM00387">
    <property type="entry name" value="HATPase_c"/>
    <property type="match status" value="1"/>
</dbReference>
<comment type="catalytic activity">
    <reaction evidence="1">
        <text>ATP + protein L-histidine = ADP + protein N-phospho-L-histidine.</text>
        <dbReference type="EC" id="2.7.13.3"/>
    </reaction>
</comment>
<dbReference type="Gene3D" id="3.30.450.20">
    <property type="entry name" value="PAS domain"/>
    <property type="match status" value="1"/>
</dbReference>
<dbReference type="PRINTS" id="PR00344">
    <property type="entry name" value="BCTRLSENSOR"/>
</dbReference>
<dbReference type="CDD" id="cd00082">
    <property type="entry name" value="HisKA"/>
    <property type="match status" value="1"/>
</dbReference>
<evidence type="ECO:0000256" key="3">
    <source>
        <dbReference type="ARBA" id="ARBA00022553"/>
    </source>
</evidence>
<evidence type="ECO:0000259" key="6">
    <source>
        <dbReference type="PROSITE" id="PS50112"/>
    </source>
</evidence>
<dbReference type="InterPro" id="IPR036890">
    <property type="entry name" value="HATPase_C_sf"/>
</dbReference>
<feature type="domain" description="PAS" evidence="6">
    <location>
        <begin position="226"/>
        <end position="295"/>
    </location>
</feature>
<dbReference type="InterPro" id="IPR003594">
    <property type="entry name" value="HATPase_dom"/>
</dbReference>
<dbReference type="EC" id="2.7.13.3" evidence="2"/>
<dbReference type="InterPro" id="IPR035965">
    <property type="entry name" value="PAS-like_dom_sf"/>
</dbReference>
<dbReference type="SMART" id="SM00091">
    <property type="entry name" value="PAS"/>
    <property type="match status" value="1"/>
</dbReference>
<dbReference type="SUPFAM" id="SSF55874">
    <property type="entry name" value="ATPase domain of HSP90 chaperone/DNA topoisomerase II/histidine kinase"/>
    <property type="match status" value="1"/>
</dbReference>
<sequence length="620" mass="67733">MKRKELQDKIAFLVDELAVAEKELAALNNSETSTTPGGIRFTDLFDLDSIQAIQDAFAAATGVASIITLPSGEPITQPSNFSTLCQDVIRKTEKGLCNCMRSDAVIGRLNTAGPNVSQCMSAGLWDCGASISVDGHHLANWLIGQIRNEELDSNQILAYAKEIGADEAAFSRAFAQVTVMPLEQFNRICDFLFLIANLMSLTAYQNLQLRNYVSQIHSSNNELAHLRNFLSNIIDSMPSMLVGVDPEGRITHWNMRAADATGFAKAEVEGKQLADVMPEWANEMDKITRAIRERKPIVDEKVAEERDGVTHYNDVSVYPLIANGVDGAVIRVDDITERVRIEEMMIQSEKMMSLGGLAAGIAHEINNPLAAILGYTSLLNKRLLEDTRKNRRVAEEAGLQFEDVAAYVKARGIDAMLDGVMDSSRRAGRVVTNMLGFSRRSGGLFNHEDVIPILERALELVKSDHDLEHSYDFRDISVVREYDEDLPTVYCDATNLQQAFFNILRNGAQAMAGAYQELDRAPRFVLRCHATDGAVHVEIEDNGPGMSPEVQRRIFEPFFTTKGVGVGTGLGMSVTYFIITESLSGSMSVSSSPGVGATFSVDLPASKAGSASGGKSDDAS</sequence>
<gene>
    <name evidence="7" type="ORF">E8L03_03605</name>
</gene>
<evidence type="ECO:0000256" key="2">
    <source>
        <dbReference type="ARBA" id="ARBA00012438"/>
    </source>
</evidence>
<evidence type="ECO:0000259" key="5">
    <source>
        <dbReference type="PROSITE" id="PS50109"/>
    </source>
</evidence>
<dbReference type="InterPro" id="IPR003661">
    <property type="entry name" value="HisK_dim/P_dom"/>
</dbReference>
<dbReference type="Pfam" id="PF10114">
    <property type="entry name" value="PocR"/>
    <property type="match status" value="1"/>
</dbReference>
<dbReference type="Proteomes" id="UP000503251">
    <property type="component" value="Chromosome"/>
</dbReference>
<name>A0ABX6NCU8_9BACT</name>
<feature type="coiled-coil region" evidence="4">
    <location>
        <begin position="3"/>
        <end position="30"/>
    </location>
</feature>
<dbReference type="PROSITE" id="PS50109">
    <property type="entry name" value="HIS_KIN"/>
    <property type="match status" value="1"/>
</dbReference>
<evidence type="ECO:0000313" key="8">
    <source>
        <dbReference type="Proteomes" id="UP000503251"/>
    </source>
</evidence>
<organism evidence="7 8">
    <name type="scientific">Oceanidesulfovibrio marinus</name>
    <dbReference type="NCBI Taxonomy" id="370038"/>
    <lineage>
        <taxon>Bacteria</taxon>
        <taxon>Pseudomonadati</taxon>
        <taxon>Thermodesulfobacteriota</taxon>
        <taxon>Desulfovibrionia</taxon>
        <taxon>Desulfovibrionales</taxon>
        <taxon>Desulfovibrionaceae</taxon>
        <taxon>Oceanidesulfovibrio</taxon>
    </lineage>
</organism>
<dbReference type="PROSITE" id="PS50112">
    <property type="entry name" value="PAS"/>
    <property type="match status" value="1"/>
</dbReference>
<dbReference type="CDD" id="cd00130">
    <property type="entry name" value="PAS"/>
    <property type="match status" value="1"/>
</dbReference>
<dbReference type="Pfam" id="PF08448">
    <property type="entry name" value="PAS_4"/>
    <property type="match status" value="1"/>
</dbReference>
<accession>A0ABX6NCU8</accession>
<evidence type="ECO:0000256" key="4">
    <source>
        <dbReference type="SAM" id="Coils"/>
    </source>
</evidence>
<keyword evidence="8" id="KW-1185">Reference proteome</keyword>
<dbReference type="Pfam" id="PF00512">
    <property type="entry name" value="HisKA"/>
    <property type="match status" value="1"/>
</dbReference>